<comment type="function">
    <text evidence="7">Involved in the early to middle stages of 60S ribosomal subunit biogenesis. Required for the biogenesis of box C/D snoRNAs such U3, U8 and U14 snoRNAs. Part of the small subunit (SSU) processome, first precursor of the small eukaryotic ribosomal subunit. During the assembly of the SSU processome in the nucleolus, many ribosome biogenesis factors, an RNA chaperone and ribosomal proteins associate with the nascent pre-rRNA and work in concert to generate RNA folding, modifications, rearrangements and cleavage as well as targeted degradation of pre-ribosomal RNA by the RNA exosome. Core component of box C/D small nucleolar ribonucleoprotein (snoRNP) complexes that function in methylation of multiple sites on ribosomal RNAs (rRNAs) and messenger RNAs (mRNAs).</text>
</comment>
<organism evidence="11 12">
    <name type="scientific">Nephila pilipes</name>
    <name type="common">Giant wood spider</name>
    <name type="synonym">Nephila maculata</name>
    <dbReference type="NCBI Taxonomy" id="299642"/>
    <lineage>
        <taxon>Eukaryota</taxon>
        <taxon>Metazoa</taxon>
        <taxon>Ecdysozoa</taxon>
        <taxon>Arthropoda</taxon>
        <taxon>Chelicerata</taxon>
        <taxon>Arachnida</taxon>
        <taxon>Araneae</taxon>
        <taxon>Araneomorphae</taxon>
        <taxon>Entelegynae</taxon>
        <taxon>Araneoidea</taxon>
        <taxon>Nephilidae</taxon>
        <taxon>Nephila</taxon>
    </lineage>
</organism>
<evidence type="ECO:0000313" key="11">
    <source>
        <dbReference type="EMBL" id="GFU45283.1"/>
    </source>
</evidence>
<dbReference type="InterPro" id="IPR036070">
    <property type="entry name" value="Nop_dom_sf"/>
</dbReference>
<proteinExistence type="inferred from homology"/>
<dbReference type="GO" id="GO:0030515">
    <property type="term" value="F:snoRNA binding"/>
    <property type="evidence" value="ECO:0007669"/>
    <property type="project" value="InterPro"/>
</dbReference>
<sequence length="613" mass="69064">MSNLYILFEHAAGYSLFKCDGSEDILSQVKQKISKVKRFKEICHFVAFQPFKTGRVALENMNCISEGILHSHLEEFLVNAFPKKKKQNILGIVEPKLAAAISEKLGINCTAVPEILELHRGIRKYFSELIEGFNDADAADKAQLGLGHSYSRARVKFNVGRNDNMIIQSISLLDQLDKDINTFFMRVREWYSHHFPELFKIVSDNTLYIQCIQIIRDRKNLAEDVAERLESLLNDPVKTQNILEMARSSMGMDISELDLQNVYVFAERILSLTRRRKETVEYLREKMQNVSPNLAALIGDAIAARLIAHAGSLIGLAKYPASTVQILGAEKALFRALKTRGNTPKYGLIFNSRFIAKAAQPNKGRISRYLANKISVATRIDCFRDVPTDVFGNMLKQQVEDRLKFFETGELPKTNEKAMDEALDEAAIAEVQMLKQLKKQKKNAKKRKLEESGIESSFLSSGADDSVAASTEGEDRDTSVVKKKRRDKKQKVMEVSLNEDVEDDGEVKKQSGDDFINSSENHIQANGDLDLSAKKKKKKAKKKKLLDANTEMEVSLNEDVENDGEVKKKEQSGDDSINSSENHIQANGDLDLSAKKKKKNKAKKNKHLDAMTV</sequence>
<keyword evidence="4" id="KW-0539">Nucleus</keyword>
<evidence type="ECO:0000256" key="2">
    <source>
        <dbReference type="ARBA" id="ARBA00009211"/>
    </source>
</evidence>
<dbReference type="InterPro" id="IPR012974">
    <property type="entry name" value="NOP58/56_N"/>
</dbReference>
<gene>
    <name evidence="11" type="primary">NOP56</name>
    <name evidence="11" type="ORF">NPIL_104181</name>
</gene>
<feature type="region of interest" description="Disordered" evidence="9">
    <location>
        <begin position="441"/>
        <end position="613"/>
    </location>
</feature>
<dbReference type="PROSITE" id="PS51358">
    <property type="entry name" value="NOP"/>
    <property type="match status" value="1"/>
</dbReference>
<accession>A0A8X6QU71</accession>
<comment type="subunit">
    <text evidence="8">Part of a large pre-ribosomal ribonucleoprotein (RNP) complex, that consists of at least 62 ribosomal proteins, 45 nonribosomal proteins and both pre-rRNA and mature rRNA species. Within this complex directly interacts with TCOF1 in an RNA-independent manner. Core component of box C/D small nucleolar ribonucleoprotein (snoRNP) particles; the core proteins SNU13, NOP56, NOP58 and FBL or FBLL1 assemble stepwise onto the snoRNA. Interacts with NOP1 and NOP58. Interacts with NUFIP1, RUVBL1 and RUVBL2; RUVBL1:RUVBL2 seem to bridge the association of NOP56 with NUFIP1. Part of the small subunit (SSU) processome, composed of more than 70 proteins and the RNA chaperone small nucleolar RNA (snoRNA) U3. Interacts with NOP2 and FBL.</text>
</comment>
<dbReference type="InterPro" id="IPR012976">
    <property type="entry name" value="NOSIC"/>
</dbReference>
<dbReference type="Pfam" id="PF08156">
    <property type="entry name" value="NOP5NT"/>
    <property type="match status" value="1"/>
</dbReference>
<dbReference type="Pfam" id="PF01798">
    <property type="entry name" value="Nop"/>
    <property type="match status" value="1"/>
</dbReference>
<dbReference type="InterPro" id="IPR042239">
    <property type="entry name" value="Nop_C"/>
</dbReference>
<dbReference type="FunFam" id="1.10.287.4070:FF:000002">
    <property type="entry name" value="Nucleolar protein 56"/>
    <property type="match status" value="1"/>
</dbReference>
<evidence type="ECO:0000256" key="7">
    <source>
        <dbReference type="ARBA" id="ARBA00053627"/>
    </source>
</evidence>
<dbReference type="GO" id="GO:0032040">
    <property type="term" value="C:small-subunit processome"/>
    <property type="evidence" value="ECO:0007669"/>
    <property type="project" value="InterPro"/>
</dbReference>
<dbReference type="EMBL" id="BMAW01132838">
    <property type="protein sequence ID" value="GFU45283.1"/>
    <property type="molecule type" value="Genomic_DNA"/>
</dbReference>
<reference evidence="11" key="1">
    <citation type="submission" date="2020-08" db="EMBL/GenBank/DDBJ databases">
        <title>Multicomponent nature underlies the extraordinary mechanical properties of spider dragline silk.</title>
        <authorList>
            <person name="Kono N."/>
            <person name="Nakamura H."/>
            <person name="Mori M."/>
            <person name="Yoshida Y."/>
            <person name="Ohtoshi R."/>
            <person name="Malay A.D."/>
            <person name="Moran D.A.P."/>
            <person name="Tomita M."/>
            <person name="Numata K."/>
            <person name="Arakawa K."/>
        </authorList>
    </citation>
    <scope>NUCLEOTIDE SEQUENCE</scope>
</reference>
<evidence type="ECO:0000256" key="1">
    <source>
        <dbReference type="ARBA" id="ARBA00004604"/>
    </source>
</evidence>
<evidence type="ECO:0000256" key="9">
    <source>
        <dbReference type="SAM" id="MobiDB-lite"/>
    </source>
</evidence>
<evidence type="ECO:0000256" key="6">
    <source>
        <dbReference type="ARBA" id="ARBA00041388"/>
    </source>
</evidence>
<dbReference type="GO" id="GO:0042254">
    <property type="term" value="P:ribosome biogenesis"/>
    <property type="evidence" value="ECO:0007669"/>
    <property type="project" value="UniProtKB-KW"/>
</dbReference>
<protein>
    <recommendedName>
        <fullName evidence="5">Nucleolar protein 56</fullName>
    </recommendedName>
    <alternativeName>
        <fullName evidence="6">Nucleolar protein 5A</fullName>
    </alternativeName>
</protein>
<dbReference type="SMART" id="SM00931">
    <property type="entry name" value="NOSIC"/>
    <property type="match status" value="1"/>
</dbReference>
<evidence type="ECO:0000259" key="10">
    <source>
        <dbReference type="PROSITE" id="PS51358"/>
    </source>
</evidence>
<comment type="similarity">
    <text evidence="2">Belongs to the NOP5/NOP56 family.</text>
</comment>
<feature type="compositionally biased region" description="Basic residues" evidence="9">
    <location>
        <begin position="595"/>
        <end position="606"/>
    </location>
</feature>
<dbReference type="FunFam" id="1.10.246.90:FF:000001">
    <property type="entry name" value="Nucleolar protein 56"/>
    <property type="match status" value="1"/>
</dbReference>
<evidence type="ECO:0000256" key="4">
    <source>
        <dbReference type="ARBA" id="ARBA00023242"/>
    </source>
</evidence>
<dbReference type="Gene3D" id="1.10.287.4070">
    <property type="match status" value="1"/>
</dbReference>
<keyword evidence="12" id="KW-1185">Reference proteome</keyword>
<feature type="compositionally biased region" description="Basic residues" evidence="9">
    <location>
        <begin position="534"/>
        <end position="544"/>
    </location>
</feature>
<dbReference type="SUPFAM" id="SSF89124">
    <property type="entry name" value="Nop domain"/>
    <property type="match status" value="1"/>
</dbReference>
<evidence type="ECO:0000256" key="8">
    <source>
        <dbReference type="ARBA" id="ARBA00064370"/>
    </source>
</evidence>
<dbReference type="PANTHER" id="PTHR10894">
    <property type="entry name" value="NUCLEOLAR PROTEIN 5 NUCLEOLAR PROTEIN NOP5 NOP58"/>
    <property type="match status" value="1"/>
</dbReference>
<feature type="domain" description="Nop" evidence="10">
    <location>
        <begin position="290"/>
        <end position="408"/>
    </location>
</feature>
<dbReference type="InterPro" id="IPR045056">
    <property type="entry name" value="Nop56/Nop58"/>
</dbReference>
<dbReference type="InterPro" id="IPR002687">
    <property type="entry name" value="Nop_dom"/>
</dbReference>
<evidence type="ECO:0000256" key="3">
    <source>
        <dbReference type="ARBA" id="ARBA00022517"/>
    </source>
</evidence>
<evidence type="ECO:0000256" key="5">
    <source>
        <dbReference type="ARBA" id="ARBA00040742"/>
    </source>
</evidence>
<evidence type="ECO:0000313" key="12">
    <source>
        <dbReference type="Proteomes" id="UP000887013"/>
    </source>
</evidence>
<name>A0A8X6QU71_NEPPI</name>
<comment type="subcellular location">
    <subcellularLocation>
        <location evidence="1">Nucleus</location>
        <location evidence="1">Nucleolus</location>
    </subcellularLocation>
</comment>
<dbReference type="Proteomes" id="UP000887013">
    <property type="component" value="Unassembled WGS sequence"/>
</dbReference>
<dbReference type="OrthoDB" id="6780543at2759"/>
<dbReference type="PANTHER" id="PTHR10894:SF0">
    <property type="entry name" value="NUCLEOLAR PROTEIN 56"/>
    <property type="match status" value="1"/>
</dbReference>
<feature type="compositionally biased region" description="Polar residues" evidence="9">
    <location>
        <begin position="574"/>
        <end position="585"/>
    </location>
</feature>
<keyword evidence="3" id="KW-0690">Ribosome biogenesis</keyword>
<dbReference type="AlphaFoldDB" id="A0A8X6QU71"/>
<dbReference type="Gene3D" id="1.10.246.90">
    <property type="entry name" value="Nop domain"/>
    <property type="match status" value="1"/>
</dbReference>
<comment type="caution">
    <text evidence="11">The sequence shown here is derived from an EMBL/GenBank/DDBJ whole genome shotgun (WGS) entry which is preliminary data.</text>
</comment>
<dbReference type="GO" id="GO:0031428">
    <property type="term" value="C:box C/D methylation guide snoRNP complex"/>
    <property type="evidence" value="ECO:0007669"/>
    <property type="project" value="InterPro"/>
</dbReference>